<dbReference type="STRING" id="679937.Bcop_2439"/>
<keyword evidence="12" id="KW-1185">Reference proteome</keyword>
<dbReference type="Proteomes" id="UP000018439">
    <property type="component" value="Chromosome"/>
</dbReference>
<dbReference type="EMBL" id="CM001167">
    <property type="protein sequence ID" value="EGJ72591.1"/>
    <property type="molecule type" value="Genomic_DNA"/>
</dbReference>
<evidence type="ECO:0000256" key="7">
    <source>
        <dbReference type="ARBA" id="ARBA00038617"/>
    </source>
</evidence>
<feature type="domain" description="NADH-quinone oxidoreductase subunit D" evidence="10">
    <location>
        <begin position="294"/>
        <end position="462"/>
    </location>
</feature>
<sequence>MSVQARLTQKFPSAIIEEKPDRLIVKIDSDIFREMAEFLYKEDLHFDYMRNLTGIDFGEEGFGVIYHLESTANKYQVELRAVISNREQPYIHTVADLWKIASVYEREAYDFYGIIFLNHPDMRRLFLRNEWKGYPLRKDYEHIEELDMTNEGNEDFTVSWSLNDEGKLVPNQRVLFEPDEYVVNIGPQHPATHGVLRFRTSLDGEFINKIDIHCGYIHRGIEKLCEGLTYQQTIGYMDRLDYLAALQSRHALCMCVEKAIDLQVSDRVLYIRTIMDELQRINSHLLFFSTLCMDLGALTAFFYGFRDREKVLDILEETTGGRLILHYNIIGGVENDIHPDFVRKVKELLEYLPKVLVEYKKVFTDNVIARNRMIGVGVLTHEDAISFGATGPVGRASNWACDVRKRIPYGVYDQVDFKEVVRPEGDSYARYLVRMEEIEESMRIIAALIDNIPEGTTREKTKPIIRIPEGSYYASVEASRGEFGVFIESKGDKNPYRMKFRSTGLPLVACVDTIARGAKIADLIAIGGTLDYVVPDIDR</sequence>
<evidence type="ECO:0000259" key="10">
    <source>
        <dbReference type="Pfam" id="PF00346"/>
    </source>
</evidence>
<dbReference type="Gene3D" id="1.10.645.10">
    <property type="entry name" value="Cytochrome-c3 Hydrogenase, chain B"/>
    <property type="match status" value="1"/>
</dbReference>
<dbReference type="InterPro" id="IPR029014">
    <property type="entry name" value="NiFe-Hase_large"/>
</dbReference>
<dbReference type="GO" id="GO:0048038">
    <property type="term" value="F:quinone binding"/>
    <property type="evidence" value="ECO:0007669"/>
    <property type="project" value="InterPro"/>
</dbReference>
<keyword evidence="11" id="KW-0830">Ubiquinone</keyword>
<evidence type="ECO:0000256" key="1">
    <source>
        <dbReference type="ARBA" id="ARBA00004417"/>
    </source>
</evidence>
<dbReference type="GO" id="GO:0005886">
    <property type="term" value="C:plasma membrane"/>
    <property type="evidence" value="ECO:0007669"/>
    <property type="project" value="UniProtKB-SubCell"/>
</dbReference>
<comment type="subcellular location">
    <subcellularLocation>
        <location evidence="1">Cell inner membrane</location>
        <topology evidence="1">Peripheral membrane protein</topology>
    </subcellularLocation>
</comment>
<comment type="similarity">
    <text evidence="2">In the C-terminal section; belongs to the complex I 49 kDa subunit family.</text>
</comment>
<dbReference type="InterPro" id="IPR022885">
    <property type="entry name" value="NDH1_su_D/H"/>
</dbReference>
<evidence type="ECO:0000313" key="11">
    <source>
        <dbReference type="EMBL" id="EGJ72591.1"/>
    </source>
</evidence>
<dbReference type="OrthoDB" id="9801496at2"/>
<accession>F3ZP18</accession>
<dbReference type="GO" id="GO:0008137">
    <property type="term" value="F:NADH dehydrogenase (ubiquinone) activity"/>
    <property type="evidence" value="ECO:0007669"/>
    <property type="project" value="InterPro"/>
</dbReference>
<dbReference type="Pfam" id="PF00346">
    <property type="entry name" value="Complex1_49kDa"/>
    <property type="match status" value="2"/>
</dbReference>
<dbReference type="GO" id="GO:0051287">
    <property type="term" value="F:NAD binding"/>
    <property type="evidence" value="ECO:0007669"/>
    <property type="project" value="InterPro"/>
</dbReference>
<gene>
    <name evidence="11" type="ORF">Bcop_2439</name>
</gene>
<comment type="catalytic activity">
    <reaction evidence="8">
        <text>a quinone + NADH + 5 H(+)(in) = a quinol + NAD(+) + 4 H(+)(out)</text>
        <dbReference type="Rhea" id="RHEA:57888"/>
        <dbReference type="ChEBI" id="CHEBI:15378"/>
        <dbReference type="ChEBI" id="CHEBI:24646"/>
        <dbReference type="ChEBI" id="CHEBI:57540"/>
        <dbReference type="ChEBI" id="CHEBI:57945"/>
        <dbReference type="ChEBI" id="CHEBI:132124"/>
    </reaction>
</comment>
<dbReference type="PANTHER" id="PTHR11993">
    <property type="entry name" value="NADH-UBIQUINONE OXIDOREDUCTASE 49 KDA SUBUNIT"/>
    <property type="match status" value="1"/>
</dbReference>
<dbReference type="GO" id="GO:0016651">
    <property type="term" value="F:oxidoreductase activity, acting on NAD(P)H"/>
    <property type="evidence" value="ECO:0007669"/>
    <property type="project" value="InterPro"/>
</dbReference>
<evidence type="ECO:0000313" key="12">
    <source>
        <dbReference type="Proteomes" id="UP000018439"/>
    </source>
</evidence>
<keyword evidence="5" id="KW-0472">Membrane</keyword>
<protein>
    <submittedName>
        <fullName evidence="11">NADH-ubiquinone oxidoreductase chain 49kDa</fullName>
    </submittedName>
</protein>
<evidence type="ECO:0000256" key="6">
    <source>
        <dbReference type="ARBA" id="ARBA00023268"/>
    </source>
</evidence>
<dbReference type="HOGENOM" id="CLU_015134_3_2_10"/>
<evidence type="ECO:0000256" key="4">
    <source>
        <dbReference type="ARBA" id="ARBA00023027"/>
    </source>
</evidence>
<feature type="domain" description="NADH-quinone oxidoreductase subunit D" evidence="10">
    <location>
        <begin position="465"/>
        <end position="539"/>
    </location>
</feature>
<dbReference type="Gene3D" id="3.30.460.80">
    <property type="entry name" value="NADH:ubiquinone oxidoreductase, 30kDa subunit"/>
    <property type="match status" value="1"/>
</dbReference>
<dbReference type="SUPFAM" id="SSF143243">
    <property type="entry name" value="Nqo5-like"/>
    <property type="match status" value="1"/>
</dbReference>
<evidence type="ECO:0000256" key="3">
    <source>
        <dbReference type="ARBA" id="ARBA00022475"/>
    </source>
</evidence>
<dbReference type="NCBIfam" id="NF004739">
    <property type="entry name" value="PRK06075.1"/>
    <property type="match status" value="1"/>
</dbReference>
<dbReference type="PANTHER" id="PTHR11993:SF10">
    <property type="entry name" value="NADH DEHYDROGENASE [UBIQUINONE] IRON-SULFUR PROTEIN 2, MITOCHONDRIAL"/>
    <property type="match status" value="1"/>
</dbReference>
<evidence type="ECO:0000259" key="9">
    <source>
        <dbReference type="Pfam" id="PF00329"/>
    </source>
</evidence>
<dbReference type="AlphaFoldDB" id="F3ZP18"/>
<reference evidence="11 12" key="1">
    <citation type="journal article" date="2011" name="Stand. Genomic Sci.">
        <title>Non-contiguous finished genome sequence of Bacteroides coprosuis type strain (PC139).</title>
        <authorList>
            <person name="Land M."/>
            <person name="Held B."/>
            <person name="Gronow S."/>
            <person name="Abt B."/>
            <person name="Lucas S."/>
            <person name="Del Rio T.G."/>
            <person name="Nolan M."/>
            <person name="Tice H."/>
            <person name="Cheng J.F."/>
            <person name="Pitluck S."/>
            <person name="Liolios K."/>
            <person name="Pagani I."/>
            <person name="Ivanova N."/>
            <person name="Mavromatis K."/>
            <person name="Mikhailova N."/>
            <person name="Pati A."/>
            <person name="Tapia R."/>
            <person name="Han C."/>
            <person name="Goodwin L."/>
            <person name="Chen A."/>
            <person name="Palaniappan K."/>
            <person name="Hauser L."/>
            <person name="Brambilla E.M."/>
            <person name="Rohde M."/>
            <person name="Goker M."/>
            <person name="Detter J.C."/>
            <person name="Woyke T."/>
            <person name="Bristow J."/>
            <person name="Eisen J.A."/>
            <person name="Markowitz V."/>
            <person name="Hugenholtz P."/>
            <person name="Kyrpides N.C."/>
            <person name="Klenk H.P."/>
            <person name="Lapidus A."/>
        </authorList>
    </citation>
    <scope>NUCLEOTIDE SEQUENCE</scope>
    <source>
        <strain evidence="11 12">DSM 18011</strain>
    </source>
</reference>
<evidence type="ECO:0000256" key="8">
    <source>
        <dbReference type="ARBA" id="ARBA00047712"/>
    </source>
</evidence>
<dbReference type="eggNOG" id="COG0649">
    <property type="taxonomic scope" value="Bacteria"/>
</dbReference>
<name>F3ZP18_9BACE</name>
<keyword evidence="3" id="KW-1003">Cell membrane</keyword>
<dbReference type="InterPro" id="IPR001135">
    <property type="entry name" value="NADH_Q_OxRdtase_suD"/>
</dbReference>
<comment type="subunit">
    <text evidence="7">NDH-1 is composed of 13 different subunits. Subunits NuoB, CD, E, F, and G constitute the peripheral sector of the complex.</text>
</comment>
<evidence type="ECO:0000256" key="2">
    <source>
        <dbReference type="ARBA" id="ARBA00010019"/>
    </source>
</evidence>
<evidence type="ECO:0000256" key="5">
    <source>
        <dbReference type="ARBA" id="ARBA00023136"/>
    </source>
</evidence>
<keyword evidence="4" id="KW-0520">NAD</keyword>
<dbReference type="SUPFAM" id="SSF56762">
    <property type="entry name" value="HydB/Nqo4-like"/>
    <property type="match status" value="1"/>
</dbReference>
<dbReference type="InterPro" id="IPR037232">
    <property type="entry name" value="NADH_quin_OxRdtase_su_C/D-like"/>
</dbReference>
<organism evidence="11 12">
    <name type="scientific">Bacteroides coprosuis DSM 18011</name>
    <dbReference type="NCBI Taxonomy" id="679937"/>
    <lineage>
        <taxon>Bacteria</taxon>
        <taxon>Pseudomonadati</taxon>
        <taxon>Bacteroidota</taxon>
        <taxon>Bacteroidia</taxon>
        <taxon>Bacteroidales</taxon>
        <taxon>Bacteroidaceae</taxon>
        <taxon>Bacteroides</taxon>
    </lineage>
</organism>
<dbReference type="InterPro" id="IPR001268">
    <property type="entry name" value="NADH_UbQ_OxRdtase_30kDa_su"/>
</dbReference>
<proteinExistence type="inferred from homology"/>
<dbReference type="Pfam" id="PF00329">
    <property type="entry name" value="Complex1_30kDa"/>
    <property type="match status" value="1"/>
</dbReference>
<keyword evidence="6" id="KW-0511">Multifunctional enzyme</keyword>
<feature type="domain" description="NADH:ubiquinone oxidoreductase 30kDa subunit" evidence="9">
    <location>
        <begin position="25"/>
        <end position="141"/>
    </location>
</feature>